<accession>A0A9P5EDR7</accession>
<dbReference type="Gene3D" id="3.40.50.880">
    <property type="match status" value="2"/>
</dbReference>
<evidence type="ECO:0008006" key="3">
    <source>
        <dbReference type="Google" id="ProtNLM"/>
    </source>
</evidence>
<proteinExistence type="predicted"/>
<protein>
    <recommendedName>
        <fullName evidence="3">DJ-1/PfpI domain-containing protein</fullName>
    </recommendedName>
</protein>
<keyword evidence="2" id="KW-1185">Reference proteome</keyword>
<sequence length="205" mass="22352">MYMRAFSASGDSIFTSILVSAKALNIGLSLSSLTMSTGQRLLIALPSQVVLPTRANTKTGWYLPELVHPCNDLDGYVELIKLESFLGKFAEYVGIVFVGGYGPMFDHTVDPTSHALIHGIYMVQGQTVTGFSNAEEDAYEFTDAMPFLLEDKLKEHGGQYKMTDQLFNVKVVTSGKNENLITGQNPPSARVIGKVLLQAIQKGVV</sequence>
<evidence type="ECO:0000313" key="2">
    <source>
        <dbReference type="Proteomes" id="UP000737391"/>
    </source>
</evidence>
<dbReference type="InterPro" id="IPR029062">
    <property type="entry name" value="Class_I_gatase-like"/>
</dbReference>
<reference evidence="1" key="1">
    <citation type="submission" date="2020-01" db="EMBL/GenBank/DDBJ databases">
        <title>Identification and distribution of gene clusters putatively required for synthesis of sphingolipid metabolism inhibitors in phylogenetically diverse species of the filamentous fungus Fusarium.</title>
        <authorList>
            <person name="Kim H.-S."/>
            <person name="Busman M."/>
            <person name="Brown D.W."/>
            <person name="Divon H."/>
            <person name="Uhlig S."/>
            <person name="Proctor R.H."/>
        </authorList>
    </citation>
    <scope>NUCLEOTIDE SEQUENCE</scope>
    <source>
        <strain evidence="1">NRRL 31653</strain>
    </source>
</reference>
<dbReference type="EMBL" id="LUFC02000455">
    <property type="protein sequence ID" value="KAF4497168.1"/>
    <property type="molecule type" value="Genomic_DNA"/>
</dbReference>
<dbReference type="Proteomes" id="UP000737391">
    <property type="component" value="Unassembled WGS sequence"/>
</dbReference>
<dbReference type="OrthoDB" id="543156at2759"/>
<comment type="caution">
    <text evidence="1">The sequence shown here is derived from an EMBL/GenBank/DDBJ whole genome shotgun (WGS) entry which is preliminary data.</text>
</comment>
<organism evidence="1 2">
    <name type="scientific">Fusarium agapanthi</name>
    <dbReference type="NCBI Taxonomy" id="1803897"/>
    <lineage>
        <taxon>Eukaryota</taxon>
        <taxon>Fungi</taxon>
        <taxon>Dikarya</taxon>
        <taxon>Ascomycota</taxon>
        <taxon>Pezizomycotina</taxon>
        <taxon>Sordariomycetes</taxon>
        <taxon>Hypocreomycetidae</taxon>
        <taxon>Hypocreales</taxon>
        <taxon>Nectriaceae</taxon>
        <taxon>Fusarium</taxon>
        <taxon>Fusarium fujikuroi species complex</taxon>
    </lineage>
</organism>
<name>A0A9P5EDR7_9HYPO</name>
<dbReference type="AlphaFoldDB" id="A0A9P5EDR7"/>
<gene>
    <name evidence="1" type="ORF">FAGAP_6691</name>
</gene>
<dbReference type="SUPFAM" id="SSF52317">
    <property type="entry name" value="Class I glutamine amidotransferase-like"/>
    <property type="match status" value="1"/>
</dbReference>
<evidence type="ECO:0000313" key="1">
    <source>
        <dbReference type="EMBL" id="KAF4497168.1"/>
    </source>
</evidence>